<name>A0ACC1MTV9_9HYPO</name>
<comment type="caution">
    <text evidence="1">The sequence shown here is derived from an EMBL/GenBank/DDBJ whole genome shotgun (WGS) entry which is preliminary data.</text>
</comment>
<evidence type="ECO:0000313" key="2">
    <source>
        <dbReference type="Proteomes" id="UP001143910"/>
    </source>
</evidence>
<reference evidence="1" key="1">
    <citation type="submission" date="2022-08" db="EMBL/GenBank/DDBJ databases">
        <title>Genome Sequence of Lecanicillium fungicola.</title>
        <authorList>
            <person name="Buettner E."/>
        </authorList>
    </citation>
    <scope>NUCLEOTIDE SEQUENCE</scope>
    <source>
        <strain evidence="1">Babe33</strain>
    </source>
</reference>
<dbReference type="EMBL" id="JANJQO010001688">
    <property type="protein sequence ID" value="KAJ2969699.1"/>
    <property type="molecule type" value="Genomic_DNA"/>
</dbReference>
<keyword evidence="2" id="KW-1185">Reference proteome</keyword>
<proteinExistence type="predicted"/>
<evidence type="ECO:0000313" key="1">
    <source>
        <dbReference type="EMBL" id="KAJ2969699.1"/>
    </source>
</evidence>
<sequence>MGKIRSASIVAIAGNGNGRLGIGMAKSTDNNTASVTAKMLAIRNMKPIRRYENRTIFGHSKGKVGGTVVELFNRPPGFGLRVPHRLFEMCRAVGLHDMAARMPRSKNPMNSVFATYKALMNQADPEEIARGRGKKLADVRKVYYGGSVH</sequence>
<protein>
    <submittedName>
        <fullName evidence="1">Uncharacterized protein</fullName>
    </submittedName>
</protein>
<organism evidence="1 2">
    <name type="scientific">Zarea fungicola</name>
    <dbReference type="NCBI Taxonomy" id="93591"/>
    <lineage>
        <taxon>Eukaryota</taxon>
        <taxon>Fungi</taxon>
        <taxon>Dikarya</taxon>
        <taxon>Ascomycota</taxon>
        <taxon>Pezizomycotina</taxon>
        <taxon>Sordariomycetes</taxon>
        <taxon>Hypocreomycetidae</taxon>
        <taxon>Hypocreales</taxon>
        <taxon>Cordycipitaceae</taxon>
        <taxon>Zarea</taxon>
    </lineage>
</organism>
<gene>
    <name evidence="1" type="ORF">NQ176_g8534</name>
</gene>
<accession>A0ACC1MTV9</accession>
<dbReference type="Proteomes" id="UP001143910">
    <property type="component" value="Unassembled WGS sequence"/>
</dbReference>